<protein>
    <submittedName>
        <fullName evidence="1">Tetratricopeptide repeat protein</fullName>
    </submittedName>
</protein>
<dbReference type="Pfam" id="PF14559">
    <property type="entry name" value="TPR_19"/>
    <property type="match status" value="1"/>
</dbReference>
<organism evidence="1 2">
    <name type="scientific">Sphingopyxis jiangsuensis</name>
    <dbReference type="NCBI Taxonomy" id="2871171"/>
    <lineage>
        <taxon>Bacteria</taxon>
        <taxon>Pseudomonadati</taxon>
        <taxon>Pseudomonadota</taxon>
        <taxon>Alphaproteobacteria</taxon>
        <taxon>Sphingomonadales</taxon>
        <taxon>Sphingomonadaceae</taxon>
        <taxon>Sphingopyxis</taxon>
    </lineage>
</organism>
<reference evidence="1" key="1">
    <citation type="submission" date="2021-08" db="EMBL/GenBank/DDBJ databases">
        <title>Sphingopyxis panaciterrulae sp. nov., isolated from the surface water of the Yellow Sea.</title>
        <authorList>
            <person name="Gao Z."/>
            <person name="Zhang D."/>
            <person name="Zhang A."/>
        </authorList>
    </citation>
    <scope>NUCLEOTIDE SEQUENCE</scope>
    <source>
        <strain evidence="1">XHP0097</strain>
    </source>
</reference>
<sequence length="262" mass="28076">MAADPASTIAQSELLQAADRALQGRRLIEAEALLGRLPSDIAIEDEPIAALLRAELLLLQGDYSAEALRLLAAIPAESPLACRVATARASTYLQLEAPDRASRILDPLERECGAQSVYWRVRGQAELTSGRADRARQSLQSAVAIAPADVEIRNDLAVALIESDDAAGAAELLANILKVAPGRVDVALNLDHAKGMMGVMPVRGRADDDALWSRRLEAAGGGAQRSGRAALAEALYAQALVARPRYDTDLWRQYAKVSQRHD</sequence>
<evidence type="ECO:0000313" key="2">
    <source>
        <dbReference type="Proteomes" id="UP001166571"/>
    </source>
</evidence>
<keyword evidence="2" id="KW-1185">Reference proteome</keyword>
<evidence type="ECO:0000313" key="1">
    <source>
        <dbReference type="EMBL" id="MBY4637275.1"/>
    </source>
</evidence>
<dbReference type="Gene3D" id="1.25.40.10">
    <property type="entry name" value="Tetratricopeptide repeat domain"/>
    <property type="match status" value="2"/>
</dbReference>
<dbReference type="EMBL" id="JAILXK010000002">
    <property type="protein sequence ID" value="MBY4637275.1"/>
    <property type="molecule type" value="Genomic_DNA"/>
</dbReference>
<dbReference type="InterPro" id="IPR011990">
    <property type="entry name" value="TPR-like_helical_dom_sf"/>
</dbReference>
<proteinExistence type="predicted"/>
<comment type="caution">
    <text evidence="1">The sequence shown here is derived from an EMBL/GenBank/DDBJ whole genome shotgun (WGS) entry which is preliminary data.</text>
</comment>
<accession>A0ABS7ME33</accession>
<dbReference type="RefSeq" id="WP_222136560.1">
    <property type="nucleotide sequence ID" value="NZ_JAILXK010000002.1"/>
</dbReference>
<name>A0ABS7ME33_9SPHN</name>
<dbReference type="SUPFAM" id="SSF48452">
    <property type="entry name" value="TPR-like"/>
    <property type="match status" value="1"/>
</dbReference>
<gene>
    <name evidence="1" type="ORF">K5P26_09010</name>
</gene>
<dbReference type="Proteomes" id="UP001166571">
    <property type="component" value="Unassembled WGS sequence"/>
</dbReference>